<dbReference type="Gene3D" id="1.20.1070.10">
    <property type="entry name" value="Rhodopsin 7-helix transmembrane proteins"/>
    <property type="match status" value="1"/>
</dbReference>
<evidence type="ECO:0000256" key="10">
    <source>
        <dbReference type="ARBA" id="ARBA00023224"/>
    </source>
</evidence>
<evidence type="ECO:0000259" key="14">
    <source>
        <dbReference type="PROSITE" id="PS50227"/>
    </source>
</evidence>
<proteinExistence type="inferred from homology"/>
<evidence type="ECO:0000256" key="6">
    <source>
        <dbReference type="ARBA" id="ARBA00023040"/>
    </source>
</evidence>
<keyword evidence="3" id="KW-1003">Cell membrane</keyword>
<keyword evidence="10" id="KW-0807">Transducer</keyword>
<evidence type="ECO:0000313" key="16">
    <source>
        <dbReference type="Ensembl" id="ENSTGUP00000030428.1"/>
    </source>
</evidence>
<feature type="transmembrane region" description="Helical" evidence="12">
    <location>
        <begin position="286"/>
        <end position="306"/>
    </location>
</feature>
<evidence type="ECO:0000256" key="1">
    <source>
        <dbReference type="ARBA" id="ARBA00004651"/>
    </source>
</evidence>
<feature type="signal peptide" evidence="13">
    <location>
        <begin position="1"/>
        <end position="22"/>
    </location>
</feature>
<feature type="domain" description="G-protein coupled receptors family 2 profile 1" evidence="14">
    <location>
        <begin position="39"/>
        <end position="116"/>
    </location>
</feature>
<dbReference type="GO" id="GO:0008528">
    <property type="term" value="F:G protein-coupled peptide receptor activity"/>
    <property type="evidence" value="ECO:0007669"/>
    <property type="project" value="TreeGrafter"/>
</dbReference>
<evidence type="ECO:0000256" key="11">
    <source>
        <dbReference type="SAM" id="MobiDB-lite"/>
    </source>
</evidence>
<dbReference type="GO" id="GO:0007188">
    <property type="term" value="P:adenylate cyclase-modulating G protein-coupled receptor signaling pathway"/>
    <property type="evidence" value="ECO:0007669"/>
    <property type="project" value="TreeGrafter"/>
</dbReference>
<feature type="chain" id="PRO_5025372229" description="Vasoactive intestinal peptide receptor 1" evidence="13">
    <location>
        <begin position="23"/>
        <end position="580"/>
    </location>
</feature>
<feature type="transmembrane region" description="Helical" evidence="12">
    <location>
        <begin position="135"/>
        <end position="156"/>
    </location>
</feature>
<dbReference type="FunFam" id="1.20.1070.10:FF:000490">
    <property type="entry name" value="Growth hormone releasing hormone receptor 2"/>
    <property type="match status" value="1"/>
</dbReference>
<evidence type="ECO:0000256" key="7">
    <source>
        <dbReference type="ARBA" id="ARBA00023136"/>
    </source>
</evidence>
<protein>
    <recommendedName>
        <fullName evidence="18">Vasoactive intestinal peptide receptor 1</fullName>
    </recommendedName>
</protein>
<evidence type="ECO:0000256" key="5">
    <source>
        <dbReference type="ARBA" id="ARBA00022989"/>
    </source>
</evidence>
<dbReference type="Ensembl" id="ENSTGUT00000025855.1">
    <property type="protein sequence ID" value="ENSTGUP00000030428.1"/>
    <property type="gene ID" value="ENSTGUG00000027165.1"/>
</dbReference>
<keyword evidence="5 12" id="KW-1133">Transmembrane helix</keyword>
<feature type="transmembrane region" description="Helical" evidence="12">
    <location>
        <begin position="327"/>
        <end position="350"/>
    </location>
</feature>
<keyword evidence="9" id="KW-0325">Glycoprotein</keyword>
<dbReference type="GeneTree" id="ENSGT00940000166534"/>
<comment type="similarity">
    <text evidence="2">Belongs to the G-protein coupled receptor 2 family.</text>
</comment>
<dbReference type="SMART" id="SM00008">
    <property type="entry name" value="HormR"/>
    <property type="match status" value="1"/>
</dbReference>
<keyword evidence="7 12" id="KW-0472">Membrane</keyword>
<dbReference type="PROSITE" id="PS50261">
    <property type="entry name" value="G_PROTEIN_RECEP_F2_4"/>
    <property type="match status" value="1"/>
</dbReference>
<dbReference type="SUPFAM" id="SSF111418">
    <property type="entry name" value="Hormone receptor domain"/>
    <property type="match status" value="1"/>
</dbReference>
<dbReference type="GO" id="GO:0017046">
    <property type="term" value="F:peptide hormone binding"/>
    <property type="evidence" value="ECO:0007669"/>
    <property type="project" value="TreeGrafter"/>
</dbReference>
<dbReference type="Pfam" id="PF02793">
    <property type="entry name" value="HRM"/>
    <property type="match status" value="1"/>
</dbReference>
<comment type="subcellular location">
    <subcellularLocation>
        <location evidence="1">Cell membrane</location>
        <topology evidence="1">Multi-pass membrane protein</topology>
    </subcellularLocation>
</comment>
<dbReference type="InterPro" id="IPR001879">
    <property type="entry name" value="GPCR_2_extracellular_dom"/>
</dbReference>
<evidence type="ECO:0000256" key="12">
    <source>
        <dbReference type="SAM" id="Phobius"/>
    </source>
</evidence>
<dbReference type="InterPro" id="IPR017983">
    <property type="entry name" value="GPCR_2_secretin-like_CS"/>
</dbReference>
<evidence type="ECO:0000256" key="8">
    <source>
        <dbReference type="ARBA" id="ARBA00023170"/>
    </source>
</evidence>
<dbReference type="InterPro" id="IPR050332">
    <property type="entry name" value="GPCR_2"/>
</dbReference>
<dbReference type="InterPro" id="IPR036445">
    <property type="entry name" value="GPCR_2_extracell_dom_sf"/>
</dbReference>
<dbReference type="InterPro" id="IPR000832">
    <property type="entry name" value="GPCR_2_secretin-like"/>
</dbReference>
<feature type="transmembrane region" description="Helical" evidence="12">
    <location>
        <begin position="362"/>
        <end position="382"/>
    </location>
</feature>
<evidence type="ECO:0000313" key="17">
    <source>
        <dbReference type="Proteomes" id="UP000007754"/>
    </source>
</evidence>
<name>A0A674H4J9_TAEGU</name>
<keyword evidence="13" id="KW-0732">Signal</keyword>
<feature type="transmembrane region" description="Helical" evidence="12">
    <location>
        <begin position="221"/>
        <end position="239"/>
    </location>
</feature>
<evidence type="ECO:0000256" key="3">
    <source>
        <dbReference type="ARBA" id="ARBA00022475"/>
    </source>
</evidence>
<keyword evidence="4 12" id="KW-0812">Transmembrane</keyword>
<gene>
    <name evidence="16" type="primary">LOC100227464</name>
</gene>
<dbReference type="InParanoid" id="A0A674H4J9"/>
<evidence type="ECO:0000256" key="2">
    <source>
        <dbReference type="ARBA" id="ARBA00005314"/>
    </source>
</evidence>
<feature type="compositionally biased region" description="Polar residues" evidence="11">
    <location>
        <begin position="462"/>
        <end position="471"/>
    </location>
</feature>
<feature type="region of interest" description="Disordered" evidence="11">
    <location>
        <begin position="393"/>
        <end position="412"/>
    </location>
</feature>
<dbReference type="Pfam" id="PF00002">
    <property type="entry name" value="7tm_2"/>
    <property type="match status" value="1"/>
</dbReference>
<keyword evidence="6" id="KW-0297">G-protein coupled receptor</keyword>
<dbReference type="PANTHER" id="PTHR45620">
    <property type="entry name" value="PDF RECEPTOR-LIKE PROTEIN-RELATED"/>
    <property type="match status" value="1"/>
</dbReference>
<keyword evidence="17" id="KW-1185">Reference proteome</keyword>
<sequence>MGRPWPRSLLLLLLLPTFQVQGTHPDCSVVLHFQKREAECLQRMRSEGHSPGQGCPTEWDGVSCWPALPPGQSRGVACPEILNVFNKSKGLIQRNCTEWGWSPPSPPYHSACQLETLGSNNDTEAKRGQFVTIKVLYTCGYSTSLAALLLAIGIFCCFRKLHCTRNSIHIHFFTSFILRGTAVFIKDRVLFSDESIDHCTMSTVTCKAAIAFFQYSVLANFYWLLVEGLYLQTLLLLTFTCDRSYTWGYVLVGWGVPMVTVVVWVLTRLQYDNHGCWDDYSSLYWWVIKAPILLAIFVNFLIFLNVTRMLAQKIRCPDLSRTHKQQYLRLTKSTLLLIPLFGVHYVVFALFPEHVGVDARLYFELVLGSYQGFLVALLYCFLNGEVSVCPHHNPGHHSGRRDTPRVPQSQRWAGTVPPPLPPIPICWELLSAPRCQHHPRCGCRSRLRSGGTGARGKGPWRATSSTWPPRTSQRDQDSAPGVVLLEEQLHGCGPRKTQTLLILGVLGLTPSEDGGNNHGRCSACSLLVDLAPCGSTSALESHCSLRNRQREGKFSTFLPEIGKETQKFLRPRTAGGFCLH</sequence>
<feature type="domain" description="G-protein coupled receptors family 2 profile 2" evidence="15">
    <location>
        <begin position="133"/>
        <end position="383"/>
    </location>
</feature>
<reference evidence="16" key="2">
    <citation type="submission" date="2025-08" db="UniProtKB">
        <authorList>
            <consortium name="Ensembl"/>
        </authorList>
    </citation>
    <scope>IDENTIFICATION</scope>
</reference>
<evidence type="ECO:0000256" key="4">
    <source>
        <dbReference type="ARBA" id="ARBA00022692"/>
    </source>
</evidence>
<dbReference type="InterPro" id="IPR017981">
    <property type="entry name" value="GPCR_2-like_7TM"/>
</dbReference>
<dbReference type="SUPFAM" id="SSF81321">
    <property type="entry name" value="Family A G protein-coupled receptor-like"/>
    <property type="match status" value="1"/>
</dbReference>
<evidence type="ECO:0000256" key="13">
    <source>
        <dbReference type="SAM" id="SignalP"/>
    </source>
</evidence>
<dbReference type="Gene3D" id="4.10.1240.10">
    <property type="entry name" value="GPCR, family 2, extracellular hormone receptor domain"/>
    <property type="match status" value="1"/>
</dbReference>
<dbReference type="Proteomes" id="UP000007754">
    <property type="component" value="Chromosome 27"/>
</dbReference>
<dbReference type="PANTHER" id="PTHR45620:SF16">
    <property type="entry name" value="GROWTH HORMONE RELEASING HORMONE RECEPTOR 2 PRECURSOR"/>
    <property type="match status" value="1"/>
</dbReference>
<dbReference type="AlphaFoldDB" id="A0A674H4J9"/>
<dbReference type="GO" id="GO:0005886">
    <property type="term" value="C:plasma membrane"/>
    <property type="evidence" value="ECO:0007669"/>
    <property type="project" value="UniProtKB-SubCell"/>
</dbReference>
<evidence type="ECO:0008006" key="18">
    <source>
        <dbReference type="Google" id="ProtNLM"/>
    </source>
</evidence>
<dbReference type="PROSITE" id="PS00650">
    <property type="entry name" value="G_PROTEIN_RECEP_F2_2"/>
    <property type="match status" value="1"/>
</dbReference>
<dbReference type="GO" id="GO:0007166">
    <property type="term" value="P:cell surface receptor signaling pathway"/>
    <property type="evidence" value="ECO:0007669"/>
    <property type="project" value="InterPro"/>
</dbReference>
<reference evidence="16" key="3">
    <citation type="submission" date="2025-09" db="UniProtKB">
        <authorList>
            <consortium name="Ensembl"/>
        </authorList>
    </citation>
    <scope>IDENTIFICATION</scope>
</reference>
<organism evidence="16 17">
    <name type="scientific">Taeniopygia guttata</name>
    <name type="common">Zebra finch</name>
    <name type="synonym">Poephila guttata</name>
    <dbReference type="NCBI Taxonomy" id="59729"/>
    <lineage>
        <taxon>Eukaryota</taxon>
        <taxon>Metazoa</taxon>
        <taxon>Chordata</taxon>
        <taxon>Craniata</taxon>
        <taxon>Vertebrata</taxon>
        <taxon>Euteleostomi</taxon>
        <taxon>Archelosauria</taxon>
        <taxon>Archosauria</taxon>
        <taxon>Dinosauria</taxon>
        <taxon>Saurischia</taxon>
        <taxon>Theropoda</taxon>
        <taxon>Coelurosauria</taxon>
        <taxon>Aves</taxon>
        <taxon>Neognathae</taxon>
        <taxon>Neoaves</taxon>
        <taxon>Telluraves</taxon>
        <taxon>Australaves</taxon>
        <taxon>Passeriformes</taxon>
        <taxon>Passeroidea</taxon>
        <taxon>Estrildidae</taxon>
        <taxon>Estrildinae</taxon>
        <taxon>Taeniopygia</taxon>
    </lineage>
</organism>
<dbReference type="PRINTS" id="PR00249">
    <property type="entry name" value="GPCRSECRETIN"/>
</dbReference>
<evidence type="ECO:0000259" key="15">
    <source>
        <dbReference type="PROSITE" id="PS50261"/>
    </source>
</evidence>
<feature type="region of interest" description="Disordered" evidence="11">
    <location>
        <begin position="448"/>
        <end position="479"/>
    </location>
</feature>
<reference evidence="16 17" key="1">
    <citation type="journal article" date="2010" name="Nature">
        <title>The genome of a songbird.</title>
        <authorList>
            <person name="Warren W.C."/>
            <person name="Clayton D.F."/>
            <person name="Ellegren H."/>
            <person name="Arnold A.P."/>
            <person name="Hillier L.W."/>
            <person name="Kunstner A."/>
            <person name="Searle S."/>
            <person name="White S."/>
            <person name="Vilella A.J."/>
            <person name="Fairley S."/>
            <person name="Heger A."/>
            <person name="Kong L."/>
            <person name="Ponting C.P."/>
            <person name="Jarvis E.D."/>
            <person name="Mello C.V."/>
            <person name="Minx P."/>
            <person name="Lovell P."/>
            <person name="Velho T.A."/>
            <person name="Ferris M."/>
            <person name="Balakrishnan C.N."/>
            <person name="Sinha S."/>
            <person name="Blatti C."/>
            <person name="London S.E."/>
            <person name="Li Y."/>
            <person name="Lin Y.C."/>
            <person name="George J."/>
            <person name="Sweedler J."/>
            <person name="Southey B."/>
            <person name="Gunaratne P."/>
            <person name="Watson M."/>
            <person name="Nam K."/>
            <person name="Backstrom N."/>
            <person name="Smeds L."/>
            <person name="Nabholz B."/>
            <person name="Itoh Y."/>
            <person name="Whitney O."/>
            <person name="Pfenning A.R."/>
            <person name="Howard J."/>
            <person name="Volker M."/>
            <person name="Skinner B.M."/>
            <person name="Griffin D.K."/>
            <person name="Ye L."/>
            <person name="McLaren W.M."/>
            <person name="Flicek P."/>
            <person name="Quesada V."/>
            <person name="Velasco G."/>
            <person name="Lopez-Otin C."/>
            <person name="Puente X.S."/>
            <person name="Olender T."/>
            <person name="Lancet D."/>
            <person name="Smit A.F."/>
            <person name="Hubley R."/>
            <person name="Konkel M.K."/>
            <person name="Walker J.A."/>
            <person name="Batzer M.A."/>
            <person name="Gu W."/>
            <person name="Pollock D.D."/>
            <person name="Chen L."/>
            <person name="Cheng Z."/>
            <person name="Eichler E.E."/>
            <person name="Stapley J."/>
            <person name="Slate J."/>
            <person name="Ekblom R."/>
            <person name="Birkhead T."/>
            <person name="Burke T."/>
            <person name="Burt D."/>
            <person name="Scharff C."/>
            <person name="Adam I."/>
            <person name="Richard H."/>
            <person name="Sultan M."/>
            <person name="Soldatov A."/>
            <person name="Lehrach H."/>
            <person name="Edwards S.V."/>
            <person name="Yang S.P."/>
            <person name="Li X."/>
            <person name="Graves T."/>
            <person name="Fulton L."/>
            <person name="Nelson J."/>
            <person name="Chinwalla A."/>
            <person name="Hou S."/>
            <person name="Mardis E.R."/>
            <person name="Wilson R.K."/>
        </authorList>
    </citation>
    <scope>NUCLEOTIDE SEQUENCE [LARGE SCALE GENOMIC DNA]</scope>
</reference>
<accession>A0A674H4J9</accession>
<keyword evidence="8" id="KW-0675">Receptor</keyword>
<evidence type="ECO:0000256" key="9">
    <source>
        <dbReference type="ARBA" id="ARBA00023180"/>
    </source>
</evidence>
<feature type="transmembrane region" description="Helical" evidence="12">
    <location>
        <begin position="168"/>
        <end position="185"/>
    </location>
</feature>
<feature type="transmembrane region" description="Helical" evidence="12">
    <location>
        <begin position="246"/>
        <end position="266"/>
    </location>
</feature>
<dbReference type="PROSITE" id="PS50227">
    <property type="entry name" value="G_PROTEIN_RECEP_F2_3"/>
    <property type="match status" value="1"/>
</dbReference>